<dbReference type="eggNOG" id="COG1729">
    <property type="taxonomic scope" value="Bacteria"/>
</dbReference>
<dbReference type="GO" id="GO:0051301">
    <property type="term" value="P:cell division"/>
    <property type="evidence" value="ECO:0007669"/>
    <property type="project" value="InterPro"/>
</dbReference>
<dbReference type="Proteomes" id="UP000001366">
    <property type="component" value="Chromosome"/>
</dbReference>
<proteinExistence type="inferred from homology"/>
<evidence type="ECO:0000259" key="3">
    <source>
        <dbReference type="Pfam" id="PF13525"/>
    </source>
</evidence>
<dbReference type="SUPFAM" id="SSF48452">
    <property type="entry name" value="TPR-like"/>
    <property type="match status" value="1"/>
</dbReference>
<accession>C0QU02</accession>
<dbReference type="KEGG" id="pmx:PERMA_0375"/>
<dbReference type="PROSITE" id="PS50005">
    <property type="entry name" value="TPR"/>
    <property type="match status" value="1"/>
</dbReference>
<keyword evidence="2" id="KW-0802">TPR repeat</keyword>
<dbReference type="InterPro" id="IPR039565">
    <property type="entry name" value="BamD-like"/>
</dbReference>
<feature type="domain" description="Outer membrane lipoprotein BamD-like" evidence="3">
    <location>
        <begin position="101"/>
        <end position="227"/>
    </location>
</feature>
<dbReference type="InterPro" id="IPR014162">
    <property type="entry name" value="CpoB_C"/>
</dbReference>
<dbReference type="InterPro" id="IPR034706">
    <property type="entry name" value="CpoB"/>
</dbReference>
<dbReference type="AlphaFoldDB" id="C0QU02"/>
<name>C0QU02_PERMH</name>
<feature type="repeat" description="TPR" evidence="2">
    <location>
        <begin position="139"/>
        <end position="172"/>
    </location>
</feature>
<dbReference type="HOGENOM" id="CLU_044315_3_1_0"/>
<dbReference type="OrthoDB" id="13540at2"/>
<dbReference type="InterPro" id="IPR011990">
    <property type="entry name" value="TPR-like_helical_dom_sf"/>
</dbReference>
<dbReference type="NCBIfam" id="TIGR02795">
    <property type="entry name" value="tol_pal_ybgF"/>
    <property type="match status" value="1"/>
</dbReference>
<organism evidence="4 5">
    <name type="scientific">Persephonella marina (strain DSM 14350 / EX-H1)</name>
    <dbReference type="NCBI Taxonomy" id="123214"/>
    <lineage>
        <taxon>Bacteria</taxon>
        <taxon>Pseudomonadati</taxon>
        <taxon>Aquificota</taxon>
        <taxon>Aquificia</taxon>
        <taxon>Aquificales</taxon>
        <taxon>Hydrogenothermaceae</taxon>
        <taxon>Persephonella</taxon>
    </lineage>
</organism>
<dbReference type="Gene3D" id="1.25.40.10">
    <property type="entry name" value="Tetratricopeptide repeat domain"/>
    <property type="match status" value="1"/>
</dbReference>
<reference evidence="4 5" key="1">
    <citation type="journal article" date="2009" name="J. Bacteriol.">
        <title>Complete and draft genome sequences of six members of the Aquificales.</title>
        <authorList>
            <person name="Reysenbach A.L."/>
            <person name="Hamamura N."/>
            <person name="Podar M."/>
            <person name="Griffiths E."/>
            <person name="Ferreira S."/>
            <person name="Hochstein R."/>
            <person name="Heidelberg J."/>
            <person name="Johnson J."/>
            <person name="Mead D."/>
            <person name="Pohorille A."/>
            <person name="Sarmiento M."/>
            <person name="Schweighofer K."/>
            <person name="Seshadri R."/>
            <person name="Voytek M.A."/>
        </authorList>
    </citation>
    <scope>NUCLEOTIDE SEQUENCE [LARGE SCALE GENOMIC DNA]</scope>
    <source>
        <strain evidence="5">DSM 14350 / EX-H1</strain>
    </source>
</reference>
<dbReference type="Pfam" id="PF13525">
    <property type="entry name" value="YfiO"/>
    <property type="match status" value="1"/>
</dbReference>
<keyword evidence="1" id="KW-0732">Signal</keyword>
<dbReference type="RefSeq" id="WP_012675542.1">
    <property type="nucleotide sequence ID" value="NC_012440.1"/>
</dbReference>
<dbReference type="STRING" id="123214.PERMA_0375"/>
<keyword evidence="5" id="KW-1185">Reference proteome</keyword>
<dbReference type="PROSITE" id="PS51257">
    <property type="entry name" value="PROKAR_LIPOPROTEIN"/>
    <property type="match status" value="1"/>
</dbReference>
<dbReference type="HAMAP" id="MF_02066">
    <property type="entry name" value="CpoB"/>
    <property type="match status" value="1"/>
</dbReference>
<sequence length="228" mass="26462">MKRIIYILPASFILFAGCVKKEDINLLQREIISLKKEVAQIREGQEEIKGSLNDLSKRVDNVSQIASKNSLEIEKIKLAQKPETVETIEKEGAEKVRIPDNPKELYKYALNAYYKGKTEEARKYFQIFVEEYPGSDMYDNALFWIGQTYYTEGDYEKAIEAFDRLINDCETGKAQECNKYPVAMLKKAYSYIKLGEIEEAKKLLKEIVRRFPDTEESELASRKLEVLE</sequence>
<dbReference type="EMBL" id="CP001230">
    <property type="protein sequence ID" value="ACO03303.1"/>
    <property type="molecule type" value="Genomic_DNA"/>
</dbReference>
<dbReference type="PaxDb" id="123214-PERMA_0375"/>
<evidence type="ECO:0000256" key="1">
    <source>
        <dbReference type="ARBA" id="ARBA00022729"/>
    </source>
</evidence>
<evidence type="ECO:0000313" key="5">
    <source>
        <dbReference type="Proteomes" id="UP000001366"/>
    </source>
</evidence>
<dbReference type="InterPro" id="IPR019734">
    <property type="entry name" value="TPR_rpt"/>
</dbReference>
<gene>
    <name evidence="4" type="ordered locus">PERMA_0375</name>
</gene>
<evidence type="ECO:0000256" key="2">
    <source>
        <dbReference type="PROSITE-ProRule" id="PRU00339"/>
    </source>
</evidence>
<evidence type="ECO:0000313" key="4">
    <source>
        <dbReference type="EMBL" id="ACO03303.1"/>
    </source>
</evidence>
<protein>
    <submittedName>
        <fullName evidence="4">Tetratricopeptide repeat family protein</fullName>
    </submittedName>
</protein>